<comment type="caution">
    <text evidence="2">The sequence shown here is derived from an EMBL/GenBank/DDBJ whole genome shotgun (WGS) entry which is preliminary data.</text>
</comment>
<keyword evidence="3" id="KW-1185">Reference proteome</keyword>
<evidence type="ECO:0000313" key="2">
    <source>
        <dbReference type="EMBL" id="KAG5463215.1"/>
    </source>
</evidence>
<accession>A0A8H8A1H3</accession>
<feature type="compositionally biased region" description="Basic and acidic residues" evidence="1">
    <location>
        <begin position="18"/>
        <end position="33"/>
    </location>
</feature>
<feature type="region of interest" description="Disordered" evidence="1">
    <location>
        <begin position="94"/>
        <end position="151"/>
    </location>
</feature>
<feature type="compositionally biased region" description="Basic and acidic residues" evidence="1">
    <location>
        <begin position="138"/>
        <end position="148"/>
    </location>
</feature>
<gene>
    <name evidence="2" type="ORF">BJ554DRAFT_938</name>
</gene>
<dbReference type="EMBL" id="JAEFCI010000960">
    <property type="protein sequence ID" value="KAG5463215.1"/>
    <property type="molecule type" value="Genomic_DNA"/>
</dbReference>
<feature type="region of interest" description="Disordered" evidence="1">
    <location>
        <begin position="1"/>
        <end position="60"/>
    </location>
</feature>
<evidence type="ECO:0000256" key="1">
    <source>
        <dbReference type="SAM" id="MobiDB-lite"/>
    </source>
</evidence>
<proteinExistence type="predicted"/>
<reference evidence="2 3" key="1">
    <citation type="journal article" name="Sci. Rep.">
        <title>Genome-scale phylogenetic analyses confirm Olpidium as the closest living zoosporic fungus to the non-flagellated, terrestrial fungi.</title>
        <authorList>
            <person name="Chang Y."/>
            <person name="Rochon D."/>
            <person name="Sekimoto S."/>
            <person name="Wang Y."/>
            <person name="Chovatia M."/>
            <person name="Sandor L."/>
            <person name="Salamov A."/>
            <person name="Grigoriev I.V."/>
            <person name="Stajich J.E."/>
            <person name="Spatafora J.W."/>
        </authorList>
    </citation>
    <scope>NUCLEOTIDE SEQUENCE [LARGE SCALE GENOMIC DNA]</scope>
    <source>
        <strain evidence="2">S191</strain>
    </source>
</reference>
<protein>
    <submittedName>
        <fullName evidence="2">Uncharacterized protein</fullName>
    </submittedName>
</protein>
<organism evidence="2 3">
    <name type="scientific">Olpidium bornovanus</name>
    <dbReference type="NCBI Taxonomy" id="278681"/>
    <lineage>
        <taxon>Eukaryota</taxon>
        <taxon>Fungi</taxon>
        <taxon>Fungi incertae sedis</taxon>
        <taxon>Olpidiomycota</taxon>
        <taxon>Olpidiomycotina</taxon>
        <taxon>Olpidiomycetes</taxon>
        <taxon>Olpidiales</taxon>
        <taxon>Olpidiaceae</taxon>
        <taxon>Olpidium</taxon>
    </lineage>
</organism>
<name>A0A8H8A1H3_9FUNG</name>
<dbReference type="AlphaFoldDB" id="A0A8H8A1H3"/>
<dbReference type="Proteomes" id="UP000673691">
    <property type="component" value="Unassembled WGS sequence"/>
</dbReference>
<evidence type="ECO:0000313" key="3">
    <source>
        <dbReference type="Proteomes" id="UP000673691"/>
    </source>
</evidence>
<sequence>MAERTLPRLLRGAARAHVRGEGTREPRNGKRGGEGTPLRPASQRGRAPASRPPNPANPPAAADVGKAALYAAALIDAAVGFTTKCVDRDSLYPGLASLLTPRSPPPSRRRRRARLHPVPSNSGVGPEPEHHPFRRRRPGQDRPVERQPLRRRVLPPGRVRLAIRFSLQFVLPSTPSGPARCLQAIGCLEPRKVDKLILRPQAYCAASWAEMSGRAIRSRQNVAPMKHPRKTDIFGRNQEPATAVTIALLSHERAGGVLRGAC</sequence>